<dbReference type="SUPFAM" id="SSF53756">
    <property type="entry name" value="UDP-Glycosyltransferase/glycogen phosphorylase"/>
    <property type="match status" value="1"/>
</dbReference>
<name>A0A9P4K1X3_9PLEO</name>
<dbReference type="Gene3D" id="3.40.50.2000">
    <property type="entry name" value="Glycogen Phosphorylase B"/>
    <property type="match status" value="2"/>
</dbReference>
<dbReference type="CDD" id="cd03784">
    <property type="entry name" value="GT1_Gtf-like"/>
    <property type="match status" value="1"/>
</dbReference>
<sequence>MSLSNIHIVVSVAFQDAGDTTRAIAMAVALRDQCPPNINLKIDFLSCGSRFEYQITNAGFPIVPARPRVKGISVAHDLGWDFPEFFGSEEIAKSFIEGQLAALRELKPDVVFHGMWAPASLAARILGIRTINFLPVPLHPGAFSHGLIRDLPDMMPLFTRLPRPIRQRLAWFASGAMIRAPIFRQHRLGAAAAACGWPIKGPISLFDMNMADLNIVNDHPVFHADYLDRIPKNIVLTGPLYATSDAKLDPEIVAHMERPGPSILVTMGSSGTQDFLFEAIKALISSPSDDWNAVVLASPSVCAIEDARRVANNDPRLLVTDKFIPALQATQLADAALIHGGQGTVQTAVAAGTPVVGVALQIEQQTNLDNVMNAGAGIRVQRQHWNAESIRQALRTVLDDGRYAERAKGLADTLNDMDGAKVSAEHMWRFILNEECGEKKLQIVRATSIANPVNCCCSGCWRGRQEAEGCQRLVEVDAHRFFTGKRTIAVGSENVTGAFRATLDYALLCVYILQMRGVWAVAGWPDDSIERENKRDVEVLCAVNWVAYQLLVQTSSLDVVLLCAPLAVRSYDNLAKARGNSFAGRP</sequence>
<accession>A0A9P4K1X3</accession>
<gene>
    <name evidence="3" type="ORF">CC78DRAFT_570498</name>
</gene>
<dbReference type="OrthoDB" id="5835829at2759"/>
<dbReference type="PANTHER" id="PTHR21015:SF22">
    <property type="entry name" value="GLYCOSYLTRANSFERASE"/>
    <property type="match status" value="1"/>
</dbReference>
<evidence type="ECO:0000313" key="4">
    <source>
        <dbReference type="Proteomes" id="UP000800093"/>
    </source>
</evidence>
<dbReference type="GO" id="GO:0008194">
    <property type="term" value="F:UDP-glycosyltransferase activity"/>
    <property type="evidence" value="ECO:0007669"/>
    <property type="project" value="InterPro"/>
</dbReference>
<dbReference type="Proteomes" id="UP000800093">
    <property type="component" value="Unassembled WGS sequence"/>
</dbReference>
<reference evidence="4" key="1">
    <citation type="journal article" date="2020" name="Stud. Mycol.">
        <title>101 Dothideomycetes genomes: A test case for predicting lifestyles and emergence of pathogens.</title>
        <authorList>
            <person name="Haridas S."/>
            <person name="Albert R."/>
            <person name="Binder M."/>
            <person name="Bloem J."/>
            <person name="LaButti K."/>
            <person name="Salamov A."/>
            <person name="Andreopoulos B."/>
            <person name="Baker S."/>
            <person name="Barry K."/>
            <person name="Bills G."/>
            <person name="Bluhm B."/>
            <person name="Cannon C."/>
            <person name="Castanera R."/>
            <person name="Culley D."/>
            <person name="Daum C."/>
            <person name="Ezra D."/>
            <person name="Gonzalez J."/>
            <person name="Henrissat B."/>
            <person name="Kuo A."/>
            <person name="Liang C."/>
            <person name="Lipzen A."/>
            <person name="Lutzoni F."/>
            <person name="Magnuson J."/>
            <person name="Mondo S."/>
            <person name="Nolan M."/>
            <person name="Ohm R."/>
            <person name="Pangilinan J."/>
            <person name="Park H.-J."/>
            <person name="Ramirez L."/>
            <person name="Alfaro M."/>
            <person name="Sun H."/>
            <person name="Tritt A."/>
            <person name="Yoshinaga Y."/>
            <person name="Zwiers L.-H."/>
            <person name="Turgeon B."/>
            <person name="Goodwin S."/>
            <person name="Spatafora J."/>
            <person name="Crous P."/>
            <person name="Grigoriev I."/>
        </authorList>
    </citation>
    <scope>NUCLEOTIDE SEQUENCE [LARGE SCALE GENOMIC DNA]</scope>
    <source>
        <strain evidence="4">CBS 304.66</strain>
    </source>
</reference>
<organism evidence="3 4">
    <name type="scientific">Lojkania enalia</name>
    <dbReference type="NCBI Taxonomy" id="147567"/>
    <lineage>
        <taxon>Eukaryota</taxon>
        <taxon>Fungi</taxon>
        <taxon>Dikarya</taxon>
        <taxon>Ascomycota</taxon>
        <taxon>Pezizomycotina</taxon>
        <taxon>Dothideomycetes</taxon>
        <taxon>Pleosporomycetidae</taxon>
        <taxon>Pleosporales</taxon>
        <taxon>Pleosporales incertae sedis</taxon>
        <taxon>Lojkania</taxon>
    </lineage>
</organism>
<protein>
    <submittedName>
        <fullName evidence="3">UDP-Glycosyltransferase/glycogen phosphorylase</fullName>
    </submittedName>
</protein>
<dbReference type="InterPro" id="IPR002213">
    <property type="entry name" value="UDP_glucos_trans"/>
</dbReference>
<keyword evidence="4" id="KW-1185">Reference proteome</keyword>
<dbReference type="InterPro" id="IPR010610">
    <property type="entry name" value="EryCIII-like_C"/>
</dbReference>
<proteinExistence type="predicted"/>
<evidence type="ECO:0000259" key="2">
    <source>
        <dbReference type="Pfam" id="PF06722"/>
    </source>
</evidence>
<keyword evidence="1" id="KW-0808">Transferase</keyword>
<dbReference type="EMBL" id="ML986657">
    <property type="protein sequence ID" value="KAF2261429.1"/>
    <property type="molecule type" value="Genomic_DNA"/>
</dbReference>
<dbReference type="PANTHER" id="PTHR21015">
    <property type="entry name" value="UDP-N-ACETYLGLUCOSAMINE--N-ACETYLMURAMYL-(PENTAPEPTIDE) PYROPHOSPHORYL-UNDECAPRENOL N-ACETYLGLUCOSAMINE TRANSFERASE 1"/>
    <property type="match status" value="1"/>
</dbReference>
<evidence type="ECO:0000313" key="3">
    <source>
        <dbReference type="EMBL" id="KAF2261429.1"/>
    </source>
</evidence>
<comment type="caution">
    <text evidence="3">The sequence shown here is derived from an EMBL/GenBank/DDBJ whole genome shotgun (WGS) entry which is preliminary data.</text>
</comment>
<feature type="domain" description="Erythromycin biosynthesis protein CIII-like C-terminal" evidence="2">
    <location>
        <begin position="319"/>
        <end position="412"/>
    </location>
</feature>
<dbReference type="AlphaFoldDB" id="A0A9P4K1X3"/>
<evidence type="ECO:0000256" key="1">
    <source>
        <dbReference type="ARBA" id="ARBA00022679"/>
    </source>
</evidence>
<dbReference type="GO" id="GO:0016758">
    <property type="term" value="F:hexosyltransferase activity"/>
    <property type="evidence" value="ECO:0007669"/>
    <property type="project" value="UniProtKB-ARBA"/>
</dbReference>
<dbReference type="Pfam" id="PF06722">
    <property type="entry name" value="EryCIII-like_C"/>
    <property type="match status" value="1"/>
</dbReference>